<feature type="transmembrane region" description="Helical" evidence="1">
    <location>
        <begin position="241"/>
        <end position="265"/>
    </location>
</feature>
<dbReference type="CDD" id="cd00637">
    <property type="entry name" value="7tm_classA_rhodopsin-like"/>
    <property type="match status" value="1"/>
</dbReference>
<evidence type="ECO:0000313" key="3">
    <source>
        <dbReference type="EMBL" id="GMT29329.1"/>
    </source>
</evidence>
<comment type="caution">
    <text evidence="3">The sequence shown here is derived from an EMBL/GenBank/DDBJ whole genome shotgun (WGS) entry which is preliminary data.</text>
</comment>
<feature type="transmembrane region" description="Helical" evidence="1">
    <location>
        <begin position="81"/>
        <end position="102"/>
    </location>
</feature>
<organism evidence="3 4">
    <name type="scientific">Pristionchus fissidentatus</name>
    <dbReference type="NCBI Taxonomy" id="1538716"/>
    <lineage>
        <taxon>Eukaryota</taxon>
        <taxon>Metazoa</taxon>
        <taxon>Ecdysozoa</taxon>
        <taxon>Nematoda</taxon>
        <taxon>Chromadorea</taxon>
        <taxon>Rhabditida</taxon>
        <taxon>Rhabditina</taxon>
        <taxon>Diplogasteromorpha</taxon>
        <taxon>Diplogasteroidea</taxon>
        <taxon>Neodiplogasteridae</taxon>
        <taxon>Pristionchus</taxon>
    </lineage>
</organism>
<dbReference type="Proteomes" id="UP001432322">
    <property type="component" value="Unassembled WGS sequence"/>
</dbReference>
<dbReference type="SUPFAM" id="SSF81321">
    <property type="entry name" value="Family A G protein-coupled receptor-like"/>
    <property type="match status" value="1"/>
</dbReference>
<dbReference type="Gene3D" id="1.20.1070.10">
    <property type="entry name" value="Rhodopsin 7-helix transmembrane proteins"/>
    <property type="match status" value="1"/>
</dbReference>
<dbReference type="PANTHER" id="PTHR23017:SF3">
    <property type="entry name" value="G-PROTEIN COUPLED RECEPTORS FAMILY 1 PROFILE DOMAIN-CONTAINING PROTEIN"/>
    <property type="match status" value="1"/>
</dbReference>
<dbReference type="PANTHER" id="PTHR23017">
    <property type="entry name" value="SERPENTINE RECEPTOR, CLASS X"/>
    <property type="match status" value="1"/>
</dbReference>
<proteinExistence type="predicted"/>
<feature type="non-terminal residue" evidence="3">
    <location>
        <position position="1"/>
    </location>
</feature>
<feature type="transmembrane region" description="Helical" evidence="1">
    <location>
        <begin position="114"/>
        <end position="133"/>
    </location>
</feature>
<keyword evidence="4" id="KW-1185">Reference proteome</keyword>
<dbReference type="AlphaFoldDB" id="A0AAV5WBE8"/>
<protein>
    <recommendedName>
        <fullName evidence="2">7TM GPCR serpentine receptor class x (Srx) domain-containing protein</fullName>
    </recommendedName>
</protein>
<sequence length="281" mass="32823">ERNKLNDQVFCIGTSACSLALFSILKTKAMHNSFGAICASQMIADILKLCITTFFCLLPIEFAPPEDEWSCRIMAACCECLYFFACDLHTLFAVHRFILVVFPSKKKSWSRLTPIAITFCFCTGFFKAFYLMLLDENLYLRYNRRRMLWMWTDTPWTEFYRDSKIIWSSVENSLIIFLDTISYTKLRAMLRKARETVSLKTFYGYTLSDFGHFRDSLCQCIPTTLVIIFYFYVYPAMTKEFLIFASSTLMWNTATMCDGIIVVFFHTRPYLFRGVGYTVSI</sequence>
<keyword evidence="1" id="KW-1133">Transmembrane helix</keyword>
<feature type="domain" description="7TM GPCR serpentine receptor class x (Srx)" evidence="2">
    <location>
        <begin position="10"/>
        <end position="266"/>
    </location>
</feature>
<keyword evidence="1" id="KW-0812">Transmembrane</keyword>
<accession>A0AAV5WBE8</accession>
<evidence type="ECO:0000313" key="4">
    <source>
        <dbReference type="Proteomes" id="UP001432322"/>
    </source>
</evidence>
<dbReference type="InterPro" id="IPR019430">
    <property type="entry name" value="7TM_GPCR_serpentine_rcpt_Srx"/>
</dbReference>
<evidence type="ECO:0000259" key="2">
    <source>
        <dbReference type="Pfam" id="PF10328"/>
    </source>
</evidence>
<feature type="non-terminal residue" evidence="3">
    <location>
        <position position="281"/>
    </location>
</feature>
<dbReference type="EMBL" id="BTSY01000005">
    <property type="protein sequence ID" value="GMT29329.1"/>
    <property type="molecule type" value="Genomic_DNA"/>
</dbReference>
<gene>
    <name evidence="3" type="ORF">PFISCL1PPCAC_20626</name>
</gene>
<name>A0AAV5WBE8_9BILA</name>
<reference evidence="3" key="1">
    <citation type="submission" date="2023-10" db="EMBL/GenBank/DDBJ databases">
        <title>Genome assembly of Pristionchus species.</title>
        <authorList>
            <person name="Yoshida K."/>
            <person name="Sommer R.J."/>
        </authorList>
    </citation>
    <scope>NUCLEOTIDE SEQUENCE</scope>
    <source>
        <strain evidence="3">RS5133</strain>
    </source>
</reference>
<dbReference type="Pfam" id="PF10328">
    <property type="entry name" value="7TM_GPCR_Srx"/>
    <property type="match status" value="1"/>
</dbReference>
<keyword evidence="1" id="KW-0472">Membrane</keyword>
<evidence type="ECO:0000256" key="1">
    <source>
        <dbReference type="SAM" id="Phobius"/>
    </source>
</evidence>
<feature type="transmembrane region" description="Helical" evidence="1">
    <location>
        <begin position="217"/>
        <end position="235"/>
    </location>
</feature>